<keyword evidence="3" id="KW-1185">Reference proteome</keyword>
<keyword evidence="1" id="KW-0812">Transmembrane</keyword>
<dbReference type="Proteomes" id="UP000290407">
    <property type="component" value="Unassembled WGS sequence"/>
</dbReference>
<dbReference type="AlphaFoldDB" id="A0A4Q2UN64"/>
<gene>
    <name evidence="2" type="ORF">EQG79_02885</name>
</gene>
<proteinExistence type="predicted"/>
<sequence length="151" mass="15508">MSTTINPALTQALGSGLAGALALNVLHETVRQFVPNAPRADVLGMRSIQKGYRKAGEQPPTGNALYGQAMLGDIISNGLYYSLAGLSDRQPVVAGGVLGLLAGVGAVTLPGPMGLGEAPTNRTSATVAMTVGWYLFGGLVTGVVLDRWKKS</sequence>
<accession>A0A4Q2UN64</accession>
<feature type="transmembrane region" description="Helical" evidence="1">
    <location>
        <begin position="92"/>
        <end position="113"/>
    </location>
</feature>
<dbReference type="RefSeq" id="WP_077920188.1">
    <property type="nucleotide sequence ID" value="NZ_SBLB01000001.1"/>
</dbReference>
<evidence type="ECO:0008006" key="4">
    <source>
        <dbReference type="Google" id="ProtNLM"/>
    </source>
</evidence>
<evidence type="ECO:0000313" key="3">
    <source>
        <dbReference type="Proteomes" id="UP000290407"/>
    </source>
</evidence>
<keyword evidence="1" id="KW-0472">Membrane</keyword>
<organism evidence="2 3">
    <name type="scientific">Spirosoma sordidisoli</name>
    <dbReference type="NCBI Taxonomy" id="2502893"/>
    <lineage>
        <taxon>Bacteria</taxon>
        <taxon>Pseudomonadati</taxon>
        <taxon>Bacteroidota</taxon>
        <taxon>Cytophagia</taxon>
        <taxon>Cytophagales</taxon>
        <taxon>Cytophagaceae</taxon>
        <taxon>Spirosoma</taxon>
    </lineage>
</organism>
<keyword evidence="1" id="KW-1133">Transmembrane helix</keyword>
<comment type="caution">
    <text evidence="2">The sequence shown here is derived from an EMBL/GenBank/DDBJ whole genome shotgun (WGS) entry which is preliminary data.</text>
</comment>
<dbReference type="EMBL" id="SBLB01000001">
    <property type="protein sequence ID" value="RYC71107.1"/>
    <property type="molecule type" value="Genomic_DNA"/>
</dbReference>
<protein>
    <recommendedName>
        <fullName evidence="4">DUF1440 domain-containing protein</fullName>
    </recommendedName>
</protein>
<reference evidence="2 3" key="1">
    <citation type="submission" date="2019-01" db="EMBL/GenBank/DDBJ databases">
        <title>Spirosoma flava sp. nov., a propanil-degrading bacterium isolated from herbicide-contaminated soil.</title>
        <authorList>
            <person name="Zhang L."/>
            <person name="Jiang J.-D."/>
        </authorList>
    </citation>
    <scope>NUCLEOTIDE SEQUENCE [LARGE SCALE GENOMIC DNA]</scope>
    <source>
        <strain evidence="2 3">TY50</strain>
    </source>
</reference>
<evidence type="ECO:0000256" key="1">
    <source>
        <dbReference type="SAM" id="Phobius"/>
    </source>
</evidence>
<evidence type="ECO:0000313" key="2">
    <source>
        <dbReference type="EMBL" id="RYC71107.1"/>
    </source>
</evidence>
<name>A0A4Q2UN64_9BACT</name>
<feature type="transmembrane region" description="Helical" evidence="1">
    <location>
        <begin position="125"/>
        <end position="145"/>
    </location>
</feature>